<protein>
    <recommendedName>
        <fullName evidence="4">Outer membrane protein beta-barrel domain-containing protein</fullName>
    </recommendedName>
</protein>
<sequence length="201" mass="23308">MKTKLTLLIPFLFLFTCIAFSQENAPNSTNHLFEFEEPVDRWSTGLTFQALSGFREIKMSGATYDSFDEAWIGIGVGFYADYKINKVWKLRSEVGVNAYVGFDPYINFQSEFKFTDRWSFYAGSGSYFNTSADHLVQRDEQGTAIINPYVQLGLRYKMSKSWTLDLRYQQDLYARRKATSLNRFSKDGPLSTFSLGFNYRF</sequence>
<proteinExistence type="predicted"/>
<evidence type="ECO:0000313" key="2">
    <source>
        <dbReference type="EMBL" id="OUS21507.1"/>
    </source>
</evidence>
<dbReference type="EMBL" id="MAAX01000016">
    <property type="protein sequence ID" value="OUS21507.1"/>
    <property type="molecule type" value="Genomic_DNA"/>
</dbReference>
<accession>A0A1Z8BG71</accession>
<feature type="signal peptide" evidence="1">
    <location>
        <begin position="1"/>
        <end position="21"/>
    </location>
</feature>
<evidence type="ECO:0000313" key="3">
    <source>
        <dbReference type="Proteomes" id="UP000196102"/>
    </source>
</evidence>
<dbReference type="Proteomes" id="UP000196102">
    <property type="component" value="Unassembled WGS sequence"/>
</dbReference>
<keyword evidence="1" id="KW-0732">Signal</keyword>
<dbReference type="InterPro" id="IPR011250">
    <property type="entry name" value="OMP/PagP_B-barrel"/>
</dbReference>
<organism evidence="2 3">
    <name type="scientific">Nonlabens dokdonensis</name>
    <dbReference type="NCBI Taxonomy" id="328515"/>
    <lineage>
        <taxon>Bacteria</taxon>
        <taxon>Pseudomonadati</taxon>
        <taxon>Bacteroidota</taxon>
        <taxon>Flavobacteriia</taxon>
        <taxon>Flavobacteriales</taxon>
        <taxon>Flavobacteriaceae</taxon>
        <taxon>Nonlabens</taxon>
    </lineage>
</organism>
<dbReference type="SUPFAM" id="SSF56925">
    <property type="entry name" value="OMPA-like"/>
    <property type="match status" value="1"/>
</dbReference>
<name>A0A1Z8BG71_9FLAO</name>
<reference evidence="3" key="1">
    <citation type="journal article" date="2017" name="Proc. Natl. Acad. Sci. U.S.A.">
        <title>Simulation of Deepwater Horizon oil plume reveals substrate specialization within a complex community of hydrocarbon-degraders.</title>
        <authorList>
            <person name="Hu P."/>
            <person name="Dubinsky E.A."/>
            <person name="Probst A.J."/>
            <person name="Wang J."/>
            <person name="Sieber C.M.K."/>
            <person name="Tom L.M."/>
            <person name="Gardinali P."/>
            <person name="Banfield J.F."/>
            <person name="Atlas R.M."/>
            <person name="Andersen G.L."/>
        </authorList>
    </citation>
    <scope>NUCLEOTIDE SEQUENCE [LARGE SCALE GENOMIC DNA]</scope>
</reference>
<evidence type="ECO:0000256" key="1">
    <source>
        <dbReference type="SAM" id="SignalP"/>
    </source>
</evidence>
<comment type="caution">
    <text evidence="2">The sequence shown here is derived from an EMBL/GenBank/DDBJ whole genome shotgun (WGS) entry which is preliminary data.</text>
</comment>
<dbReference type="AlphaFoldDB" id="A0A1Z8BG71"/>
<dbReference type="RefSeq" id="WP_303685485.1">
    <property type="nucleotide sequence ID" value="NZ_CAJXYO010000106.1"/>
</dbReference>
<dbReference type="Gene3D" id="2.40.160.20">
    <property type="match status" value="1"/>
</dbReference>
<feature type="chain" id="PRO_5012803403" description="Outer membrane protein beta-barrel domain-containing protein" evidence="1">
    <location>
        <begin position="22"/>
        <end position="201"/>
    </location>
</feature>
<gene>
    <name evidence="2" type="ORF">A9Q93_00845</name>
</gene>
<evidence type="ECO:0008006" key="4">
    <source>
        <dbReference type="Google" id="ProtNLM"/>
    </source>
</evidence>